<comment type="caution">
    <text evidence="2">The sequence shown here is derived from an EMBL/GenBank/DDBJ whole genome shotgun (WGS) entry which is preliminary data.</text>
</comment>
<feature type="transmembrane region" description="Helical" evidence="1">
    <location>
        <begin position="232"/>
        <end position="254"/>
    </location>
</feature>
<dbReference type="STRING" id="903983.BCR23_10225"/>
<organism evidence="2 3">
    <name type="scientific">Enterococcus quebecensis</name>
    <dbReference type="NCBI Taxonomy" id="903983"/>
    <lineage>
        <taxon>Bacteria</taxon>
        <taxon>Bacillati</taxon>
        <taxon>Bacillota</taxon>
        <taxon>Bacilli</taxon>
        <taxon>Lactobacillales</taxon>
        <taxon>Enterococcaceae</taxon>
        <taxon>Enterococcus</taxon>
    </lineage>
</organism>
<keyword evidence="1" id="KW-1133">Transmembrane helix</keyword>
<gene>
    <name evidence="2" type="ORF">BCR23_10225</name>
</gene>
<keyword evidence="3" id="KW-1185">Reference proteome</keyword>
<evidence type="ECO:0000256" key="1">
    <source>
        <dbReference type="SAM" id="Phobius"/>
    </source>
</evidence>
<dbReference type="RefSeq" id="WP_069635692.1">
    <property type="nucleotide sequence ID" value="NZ_JXKZ01000005.1"/>
</dbReference>
<evidence type="ECO:0008006" key="4">
    <source>
        <dbReference type="Google" id="ProtNLM"/>
    </source>
</evidence>
<dbReference type="Proteomes" id="UP000094764">
    <property type="component" value="Unassembled WGS sequence"/>
</dbReference>
<dbReference type="AlphaFoldDB" id="A0A1E5GR72"/>
<feature type="transmembrane region" description="Helical" evidence="1">
    <location>
        <begin position="291"/>
        <end position="308"/>
    </location>
</feature>
<evidence type="ECO:0000313" key="2">
    <source>
        <dbReference type="EMBL" id="OEG15203.1"/>
    </source>
</evidence>
<name>A0A1E5GR72_9ENTE</name>
<feature type="transmembrane region" description="Helical" evidence="1">
    <location>
        <begin position="189"/>
        <end position="220"/>
    </location>
</feature>
<keyword evidence="1" id="KW-0472">Membrane</keyword>
<feature type="transmembrane region" description="Helical" evidence="1">
    <location>
        <begin position="86"/>
        <end position="104"/>
    </location>
</feature>
<evidence type="ECO:0000313" key="3">
    <source>
        <dbReference type="Proteomes" id="UP000094764"/>
    </source>
</evidence>
<proteinExistence type="predicted"/>
<reference evidence="3" key="1">
    <citation type="submission" date="2016-09" db="EMBL/GenBank/DDBJ databases">
        <authorList>
            <person name="Gulvik C.A."/>
        </authorList>
    </citation>
    <scope>NUCLEOTIDE SEQUENCE [LARGE SCALE GENOMIC DNA]</scope>
    <source>
        <strain evidence="3">LMG 26306</strain>
    </source>
</reference>
<feature type="transmembrane region" description="Helical" evidence="1">
    <location>
        <begin position="527"/>
        <end position="548"/>
    </location>
</feature>
<feature type="transmembrane region" description="Helical" evidence="1">
    <location>
        <begin position="320"/>
        <end position="340"/>
    </location>
</feature>
<feature type="transmembrane region" description="Helical" evidence="1">
    <location>
        <begin position="352"/>
        <end position="370"/>
    </location>
</feature>
<accession>A0A1E5GR72</accession>
<feature type="transmembrane region" description="Helical" evidence="1">
    <location>
        <begin position="110"/>
        <end position="129"/>
    </location>
</feature>
<dbReference type="OrthoDB" id="9784157at2"/>
<protein>
    <recommendedName>
        <fullName evidence="4">Membrane protein 6-pyruvoyl-tetrahydropterin synthase-related domain-containing protein</fullName>
    </recommendedName>
</protein>
<keyword evidence="1" id="KW-0812">Transmembrane</keyword>
<feature type="transmembrane region" description="Helical" evidence="1">
    <location>
        <begin position="21"/>
        <end position="38"/>
    </location>
</feature>
<feature type="transmembrane region" description="Helical" evidence="1">
    <location>
        <begin position="382"/>
        <end position="401"/>
    </location>
</feature>
<feature type="transmembrane region" description="Helical" evidence="1">
    <location>
        <begin position="161"/>
        <end position="183"/>
    </location>
</feature>
<dbReference type="EMBL" id="MIKB01000016">
    <property type="protein sequence ID" value="OEG15203.1"/>
    <property type="molecule type" value="Genomic_DNA"/>
</dbReference>
<feature type="transmembrane region" description="Helical" evidence="1">
    <location>
        <begin position="58"/>
        <end position="77"/>
    </location>
</feature>
<sequence length="557" mass="63900">MSDNKKGDWTKRIGQLTINHRYILFFVISYLSIYFSYIQGGKLYQGHDSDFHLSRIEALYIAISNGDFFPQITYFLAKGMGYASSIFYSDIFLYPAALLRLIGFPLGLSYVFYILLVTFFTFVIAYHSFHSITYDKKKSLIFSLLYGLSSYRIADVVTRGALGEVLALMVLPIAFAGMIQIISGDEKKFYILSIGMASLFISHIISTVIFCLFIIGYLILNIKTLIKDRKRVLYLFYATVLTLLMVAVSVLPIIEQLTFQQLKVQSEQIFYLQKSAENLVDYLKSAILNQGYNNLGWLIIVALLVLLIRIRSLTTQNKQFLVLGIVFLFLATDYFPHYLFQDTVFNAIQFPWRYFIIITLCITWALADSFEDILPQKKNTQVVVISCTIFLLLFSSIQYQITGRKDVRFDYDYFSQLDGFNLGAGMEYLPSDMDYVKTLNEISGIFTRSKEAEISKATRNYNELSFIYRVEKPTKVTFPIIYYKGYDVQLTGSGEISKVEESQEFKGLCEVTVSGEGRVRFWYKGTMIQKVSLGISLLTWLSLAGYLIDKRKKKSAG</sequence>